<accession>A0AA87ZKA2</accession>
<dbReference type="AlphaFoldDB" id="A0AA87ZKA2"/>
<sequence length="81" mass="9007">MSGLSISSEKYALIYLVILVVSSRNCYGGNDNCHDLAVLSNLAMAMEERRSQFLPLQGHNSRCCKVAILHRETLAFATFDL</sequence>
<organism evidence="2 3">
    <name type="scientific">Ficus carica</name>
    <name type="common">Common fig</name>
    <dbReference type="NCBI Taxonomy" id="3494"/>
    <lineage>
        <taxon>Eukaryota</taxon>
        <taxon>Viridiplantae</taxon>
        <taxon>Streptophyta</taxon>
        <taxon>Embryophyta</taxon>
        <taxon>Tracheophyta</taxon>
        <taxon>Spermatophyta</taxon>
        <taxon>Magnoliopsida</taxon>
        <taxon>eudicotyledons</taxon>
        <taxon>Gunneridae</taxon>
        <taxon>Pentapetalae</taxon>
        <taxon>rosids</taxon>
        <taxon>fabids</taxon>
        <taxon>Rosales</taxon>
        <taxon>Moraceae</taxon>
        <taxon>Ficeae</taxon>
        <taxon>Ficus</taxon>
    </lineage>
</organism>
<keyword evidence="1" id="KW-0732">Signal</keyword>
<dbReference type="EMBL" id="BTGU01000008">
    <property type="protein sequence ID" value="GMN38609.1"/>
    <property type="molecule type" value="Genomic_DNA"/>
</dbReference>
<comment type="caution">
    <text evidence="2">The sequence shown here is derived from an EMBL/GenBank/DDBJ whole genome shotgun (WGS) entry which is preliminary data.</text>
</comment>
<evidence type="ECO:0000256" key="1">
    <source>
        <dbReference type="SAM" id="SignalP"/>
    </source>
</evidence>
<reference evidence="2" key="1">
    <citation type="submission" date="2023-07" db="EMBL/GenBank/DDBJ databases">
        <title>draft genome sequence of fig (Ficus carica).</title>
        <authorList>
            <person name="Takahashi T."/>
            <person name="Nishimura K."/>
        </authorList>
    </citation>
    <scope>NUCLEOTIDE SEQUENCE</scope>
</reference>
<feature type="chain" id="PRO_5041666624" description="Secreted protein" evidence="1">
    <location>
        <begin position="29"/>
        <end position="81"/>
    </location>
</feature>
<evidence type="ECO:0008006" key="4">
    <source>
        <dbReference type="Google" id="ProtNLM"/>
    </source>
</evidence>
<evidence type="ECO:0000313" key="2">
    <source>
        <dbReference type="EMBL" id="GMN38609.1"/>
    </source>
</evidence>
<evidence type="ECO:0000313" key="3">
    <source>
        <dbReference type="Proteomes" id="UP001187192"/>
    </source>
</evidence>
<feature type="signal peptide" evidence="1">
    <location>
        <begin position="1"/>
        <end position="28"/>
    </location>
</feature>
<gene>
    <name evidence="2" type="ORF">TIFTF001_007840</name>
</gene>
<name>A0AA87ZKA2_FICCA</name>
<protein>
    <recommendedName>
        <fullName evidence="4">Secreted protein</fullName>
    </recommendedName>
</protein>
<dbReference type="Proteomes" id="UP001187192">
    <property type="component" value="Unassembled WGS sequence"/>
</dbReference>
<keyword evidence="3" id="KW-1185">Reference proteome</keyword>
<proteinExistence type="predicted"/>